<dbReference type="AlphaFoldDB" id="A0A3N0Z6Z7"/>
<keyword evidence="2" id="KW-1185">Reference proteome</keyword>
<dbReference type="EMBL" id="RJVU01007007">
    <property type="protein sequence ID" value="ROL54103.1"/>
    <property type="molecule type" value="Genomic_DNA"/>
</dbReference>
<dbReference type="Proteomes" id="UP000281406">
    <property type="component" value="Unassembled WGS sequence"/>
</dbReference>
<proteinExistence type="predicted"/>
<reference evidence="1 2" key="1">
    <citation type="submission" date="2018-10" db="EMBL/GenBank/DDBJ databases">
        <title>Genome assembly for a Yunnan-Guizhou Plateau 3E fish, Anabarilius grahami (Regan), and its evolutionary and genetic applications.</title>
        <authorList>
            <person name="Jiang W."/>
        </authorList>
    </citation>
    <scope>NUCLEOTIDE SEQUENCE [LARGE SCALE GENOMIC DNA]</scope>
    <source>
        <strain evidence="1">AG-KIZ</strain>
        <tissue evidence="1">Muscle</tissue>
    </source>
</reference>
<protein>
    <submittedName>
        <fullName evidence="1">Uncharacterized protein</fullName>
    </submittedName>
</protein>
<evidence type="ECO:0000313" key="1">
    <source>
        <dbReference type="EMBL" id="ROL54103.1"/>
    </source>
</evidence>
<comment type="caution">
    <text evidence="1">The sequence shown here is derived from an EMBL/GenBank/DDBJ whole genome shotgun (WGS) entry which is preliminary data.</text>
</comment>
<organism evidence="1 2">
    <name type="scientific">Anabarilius grahami</name>
    <name type="common">Kanglang fish</name>
    <name type="synonym">Barilius grahami</name>
    <dbReference type="NCBI Taxonomy" id="495550"/>
    <lineage>
        <taxon>Eukaryota</taxon>
        <taxon>Metazoa</taxon>
        <taxon>Chordata</taxon>
        <taxon>Craniata</taxon>
        <taxon>Vertebrata</taxon>
        <taxon>Euteleostomi</taxon>
        <taxon>Actinopterygii</taxon>
        <taxon>Neopterygii</taxon>
        <taxon>Teleostei</taxon>
        <taxon>Ostariophysi</taxon>
        <taxon>Cypriniformes</taxon>
        <taxon>Xenocyprididae</taxon>
        <taxon>Xenocypridinae</taxon>
        <taxon>Xenocypridinae incertae sedis</taxon>
        <taxon>Anabarilius</taxon>
    </lineage>
</organism>
<sequence length="108" mass="12228">MLHSRQVFEPGLPLLFRGLCDVRTRNWEYIDLVRVGSHGFDCCSSALSQVEGWKNTGYGLPGMRHYSPTLQANAAFQTTRNPCFSNLLPVKVHWNGNHTCDFPPVNSY</sequence>
<gene>
    <name evidence="1" type="ORF">DPX16_10526</name>
</gene>
<accession>A0A3N0Z6Z7</accession>
<name>A0A3N0Z6Z7_ANAGA</name>
<evidence type="ECO:0000313" key="2">
    <source>
        <dbReference type="Proteomes" id="UP000281406"/>
    </source>
</evidence>